<keyword evidence="2" id="KW-1185">Reference proteome</keyword>
<proteinExistence type="predicted"/>
<evidence type="ECO:0000313" key="2">
    <source>
        <dbReference type="Proteomes" id="UP001308005"/>
    </source>
</evidence>
<dbReference type="Proteomes" id="UP001308005">
    <property type="component" value="Unassembled WGS sequence"/>
</dbReference>
<gene>
    <name evidence="1" type="ORF">VSS37_10625</name>
</gene>
<sequence>MIDRNLMISGMLGLCLSACGGEADSGGTATSAASAVLEDLTPQTLTANQAAYIPPQCYTRTLDTAGRAHNPCMTCHIPPKEPNFVNDGALQLGYTFAEYANTNHWGNLFKDRSQQVAAISDSAILEYVRHNNYQSSAGKIDLAEKLKAVPAGWDFDKDGQWSGFVPDCYMNFDQEGFDRTPGNQYSGWRAFAYTPFLGTFWPTNGSTDDVIIRLGEPFRRNADGQFDLLAYKTNLAIVEALMTRQDVPVGPVDESRFGVDLDKDGTLAVATRIAFDWAPKEGRTMAFVGQAKAMQEAGQLHLAAGLFPEGTEFLHSVRYLDLDAAGKVKLAPRMKELRYARKTGWLTYSDLESAAITEATEKAKFPDRLRQLIGNVEQGMSNRAGWVYQGFIEDREGALRPQTFEETTACMGCHGGIGATSDSNFSFPRKLGHDSFQQGWYHWSQRGLQGVPEPKRADGQYEYTHYLEQNGAGDEFRENLEVISKFFDGAGNLNPDAANRLHGDIAELLLPSSGRALQLNKAYKTIVDGQDFIHGREAMVTPPGNVHESVERGQETGVSAIISGPR</sequence>
<organism evidence="1 2">
    <name type="scientific">Candidatus Thiothrix phosphatis</name>
    <dbReference type="NCBI Taxonomy" id="3112415"/>
    <lineage>
        <taxon>Bacteria</taxon>
        <taxon>Pseudomonadati</taxon>
        <taxon>Pseudomonadota</taxon>
        <taxon>Gammaproteobacteria</taxon>
        <taxon>Thiotrichales</taxon>
        <taxon>Thiotrichaceae</taxon>
        <taxon>Thiothrix</taxon>
    </lineage>
</organism>
<evidence type="ECO:0008006" key="3">
    <source>
        <dbReference type="Google" id="ProtNLM"/>
    </source>
</evidence>
<name>A0ABU6CXD1_9GAMM</name>
<accession>A0ABU6CXD1</accession>
<dbReference type="RefSeq" id="WP_324695030.1">
    <property type="nucleotide sequence ID" value="NZ_JAYMYJ010000105.1"/>
</dbReference>
<dbReference type="EMBL" id="JAYMYJ010000105">
    <property type="protein sequence ID" value="MEB4591434.1"/>
    <property type="molecule type" value="Genomic_DNA"/>
</dbReference>
<reference evidence="2" key="1">
    <citation type="submission" date="2023-07" db="EMBL/GenBank/DDBJ databases">
        <title>The carbon used by Thiothrix.</title>
        <authorList>
            <person name="Chen L."/>
        </authorList>
    </citation>
    <scope>NUCLEOTIDE SEQUENCE [LARGE SCALE GENOMIC DNA]</scope>
</reference>
<protein>
    <recommendedName>
        <fullName evidence="3">Cytochrome c domain-containing protein</fullName>
    </recommendedName>
</protein>
<comment type="caution">
    <text evidence="1">The sequence shown here is derived from an EMBL/GenBank/DDBJ whole genome shotgun (WGS) entry which is preliminary data.</text>
</comment>
<evidence type="ECO:0000313" key="1">
    <source>
        <dbReference type="EMBL" id="MEB4591434.1"/>
    </source>
</evidence>